<evidence type="ECO:0000259" key="1">
    <source>
        <dbReference type="Pfam" id="PF05088"/>
    </source>
</evidence>
<dbReference type="InterPro" id="IPR049062">
    <property type="entry name" value="NAD_Glu_DH_ACT2"/>
</dbReference>
<accession>A0ABQ2NEY4</accession>
<dbReference type="InterPro" id="IPR048381">
    <property type="entry name" value="GDH_C"/>
</dbReference>
<dbReference type="InterPro" id="IPR049064">
    <property type="entry name" value="NAD_Glu_DH_ACT3"/>
</dbReference>
<dbReference type="SUPFAM" id="SSF53223">
    <property type="entry name" value="Aminoacid dehydrogenase-like, N-terminal domain"/>
    <property type="match status" value="1"/>
</dbReference>
<sequence>MRVSTPTVSANGWEAHGHSIVEVVTDDMPFLVDSVLMELNRQDHDVHLVVHPRFDVRRSGAGELLAVVPADERSPAPEGQLRESWMHMEIGRLGDREAGVALEAALRDVLRDVRAAVEDWAAMRERVDAIVADVRQADLSLPTAEIEQGCGLLTWLAADHFTFLGYREYALGDDDVLRPVPGTGLGILRDAATPGGESASLAPLPEFARARAREKALLVLAKANSRATVHRPSYLDYVGVKTFGPDGEVTGERRFLGLWSSAAYTESLRRIPLLAEKADGVLAEAGLDARSHAGKALLDILEGYPRDELLTAPVKELATVAEAVLQARERRRLRLFVRPDPYRRYLTCLVYLPRDRYNTAVRERFARILREQLQGASVEFTARVDDSPLAQIHFVVRPPAGEGIPEVDVPALERQLVEAARSWSDDFVNAVAAEFGEAEAARLLRAYRGAFPPAYVEDFSPRAAAADVRRIEAIRGSEGVDLAISDRVDAPEDEVRLTVYRVGSPLTLTAVLPMLASFGVEVVDERPHELEGLDRSTWIYEFGLRAPSPVGEEERAPLEEALRAIWAGACEVDGFNSLVLDPGLRWRQVVVLRAYARYLRQTGTPFSLESIEEALRENVDLTRLLVELFEARFDPDRGEAATPTEGEIAERITAGLDEVLRLDHDRILRSYLGLIRATLRTNHYVLDGDGRHRPFLSLKLDPTAVPDLPEPRPKFEIFVHSPRVEGVHLRFGAVARGGLRWSDRRDDFRTEVLGLVKAQMVKNTVIVPVGAKGGFYAKQLPDPSDREAWMAEGIACYRTFISGLLDLTDNMVGGEVVPPPRVVRHDEDDAYLVVAADKGTATFSDIANEVAAGYGFWLGDAFASGGSVGYDHKAMGITARGAWVSVQRHFREMGIDCQREEFTCVGIGDMSGDVFGNGLLSSRTARLVAAFDHRDIFLDPDPDAAASYDERARLFALPRSSWQDYDRSLISEGGGVWSRQAKRIPVSPQAAKALRIEPGPMAPNDLLRAILRAPVDLLWNGGIGTYVKASTESNSEVGDKANDGIRVDGADLRVRCVGEGGNLGLTQRGRIEYAAAGGRLNTDFIDNSAGVDTSDREVNLKILLDRVVDDGDLTRKQRNELLASMTDEVAALVLRDNSEQNLALANAQATAPDLLHVHEAWIRDLEGRGIVDRDLESLPSSAEVRRRIEQGEGLTAPELSVLLSWTKIALAGELLASDLPEDPFLRSDLYAYFPSRIRQEYRPQIEQHPLRREIVVTQVVNDLVNGAGMTFWHRLGEETSASAADLACANFVAREIFGSLALRDRIAAKDNQVDAAVQTEMRIEMRTLVERASRWLVTNRRSPLASEEIVDFFGEAVQRVMAELPELLTGRERESYLERRDHLVGRGVDEELATAVAVLPPAYVLLGVVETAEREGIDAVDVARVHFALGERLGLSSVLGRVLALPRRDRWEAMARAAVRDDLHAVHAQLTVQVLESTPHDEPAPLRVALWEEKDAGRIDRAAHTLEEICSDDAADLARVAVGLRVVRGLVT</sequence>
<dbReference type="Pfam" id="PF21077">
    <property type="entry name" value="GDH_ACT3"/>
    <property type="match status" value="1"/>
</dbReference>
<feature type="domain" description="NAD-specific glutamate dehydrogenase C-terminal" evidence="2">
    <location>
        <begin position="1191"/>
        <end position="1528"/>
    </location>
</feature>
<dbReference type="Gene3D" id="3.40.50.720">
    <property type="entry name" value="NAD(P)-binding Rossmann-like Domain"/>
    <property type="match status" value="1"/>
</dbReference>
<protein>
    <submittedName>
        <fullName evidence="6">NAD-glutamate dehydrogenase</fullName>
    </submittedName>
</protein>
<organism evidence="6 7">
    <name type="scientific">Nocardioides phosphati</name>
    <dbReference type="NCBI Taxonomy" id="1867775"/>
    <lineage>
        <taxon>Bacteria</taxon>
        <taxon>Bacillati</taxon>
        <taxon>Actinomycetota</taxon>
        <taxon>Actinomycetes</taxon>
        <taxon>Propionibacteriales</taxon>
        <taxon>Nocardioidaceae</taxon>
        <taxon>Nocardioides</taxon>
    </lineage>
</organism>
<dbReference type="PANTHER" id="PTHR43403:SF1">
    <property type="entry name" value="NAD-SPECIFIC GLUTAMATE DEHYDROGENASE"/>
    <property type="match status" value="1"/>
</dbReference>
<name>A0ABQ2NEY4_9ACTN</name>
<dbReference type="InterPro" id="IPR028971">
    <property type="entry name" value="NAD-GDH_cat"/>
</dbReference>
<evidence type="ECO:0000259" key="2">
    <source>
        <dbReference type="Pfam" id="PF21074"/>
    </source>
</evidence>
<feature type="domain" description="NAD-glutamate dehydrogenase ACT3" evidence="5">
    <location>
        <begin position="486"/>
        <end position="549"/>
    </location>
</feature>
<dbReference type="Pfam" id="PF05088">
    <property type="entry name" value="Bac_GDH_CD"/>
    <property type="match status" value="1"/>
</dbReference>
<dbReference type="Pfam" id="PF21078">
    <property type="entry name" value="GDH_HM3"/>
    <property type="match status" value="1"/>
</dbReference>
<reference evidence="7" key="1">
    <citation type="journal article" date="2019" name="Int. J. Syst. Evol. Microbiol.">
        <title>The Global Catalogue of Microorganisms (GCM) 10K type strain sequencing project: providing services to taxonomists for standard genome sequencing and annotation.</title>
        <authorList>
            <consortium name="The Broad Institute Genomics Platform"/>
            <consortium name="The Broad Institute Genome Sequencing Center for Infectious Disease"/>
            <person name="Wu L."/>
            <person name="Ma J."/>
        </authorList>
    </citation>
    <scope>NUCLEOTIDE SEQUENCE [LARGE SCALE GENOMIC DNA]</scope>
    <source>
        <strain evidence="7">CGMCC 4.7371</strain>
    </source>
</reference>
<evidence type="ECO:0000313" key="7">
    <source>
        <dbReference type="Proteomes" id="UP000655410"/>
    </source>
</evidence>
<feature type="domain" description="NAD-glutamate dehydrogenase ACT2" evidence="4">
    <location>
        <begin position="334"/>
        <end position="424"/>
    </location>
</feature>
<dbReference type="InterPro" id="IPR049059">
    <property type="entry name" value="NAD_Glu_DH_HM1"/>
</dbReference>
<dbReference type="InterPro" id="IPR049056">
    <property type="entry name" value="NAD_Glu_DH_HM3"/>
</dbReference>
<evidence type="ECO:0000259" key="3">
    <source>
        <dbReference type="Pfam" id="PF21075"/>
    </source>
</evidence>
<dbReference type="SUPFAM" id="SSF51735">
    <property type="entry name" value="NAD(P)-binding Rossmann-fold domains"/>
    <property type="match status" value="1"/>
</dbReference>
<dbReference type="EMBL" id="BMNI01000012">
    <property type="protein sequence ID" value="GGO93512.1"/>
    <property type="molecule type" value="Genomic_DNA"/>
</dbReference>
<dbReference type="Pfam" id="PF21075">
    <property type="entry name" value="GDH_ACT1"/>
    <property type="match status" value="1"/>
</dbReference>
<dbReference type="PANTHER" id="PTHR43403">
    <property type="entry name" value="NAD-SPECIFIC GLUTAMATE DEHYDROGENASE"/>
    <property type="match status" value="1"/>
</dbReference>
<dbReference type="InterPro" id="IPR046346">
    <property type="entry name" value="Aminoacid_DH-like_N_sf"/>
</dbReference>
<evidence type="ECO:0000313" key="6">
    <source>
        <dbReference type="EMBL" id="GGO93512.1"/>
    </source>
</evidence>
<dbReference type="PIRSF" id="PIRSF036761">
    <property type="entry name" value="GDH_Mll4104"/>
    <property type="match status" value="1"/>
</dbReference>
<dbReference type="Pfam" id="PF21079">
    <property type="entry name" value="GDH_HM2"/>
    <property type="match status" value="1"/>
</dbReference>
<dbReference type="InterPro" id="IPR024727">
    <property type="entry name" value="NAD_Glu_DH_N_ACT1"/>
</dbReference>
<comment type="caution">
    <text evidence="6">The sequence shown here is derived from an EMBL/GenBank/DDBJ whole genome shotgun (WGS) entry which is preliminary data.</text>
</comment>
<keyword evidence="7" id="KW-1185">Reference proteome</keyword>
<dbReference type="Pfam" id="PF21076">
    <property type="entry name" value="GDH_ACT2"/>
    <property type="match status" value="1"/>
</dbReference>
<dbReference type="InterPro" id="IPR036291">
    <property type="entry name" value="NAD(P)-bd_dom_sf"/>
</dbReference>
<feature type="domain" description="NAD-glutamate dehydrogenase catalytic" evidence="1">
    <location>
        <begin position="652"/>
        <end position="1146"/>
    </location>
</feature>
<dbReference type="Pfam" id="PF21074">
    <property type="entry name" value="GDH_C"/>
    <property type="match status" value="1"/>
</dbReference>
<dbReference type="InterPro" id="IPR049058">
    <property type="entry name" value="NAD_Glu_DH_HM2"/>
</dbReference>
<feature type="domain" description="NAD-glutamate dehydrogenase N-terminal ACT1" evidence="3">
    <location>
        <begin position="2"/>
        <end position="106"/>
    </location>
</feature>
<gene>
    <name evidence="6" type="ORF">GCM10011584_32400</name>
</gene>
<evidence type="ECO:0000259" key="5">
    <source>
        <dbReference type="Pfam" id="PF21077"/>
    </source>
</evidence>
<dbReference type="Proteomes" id="UP000655410">
    <property type="component" value="Unassembled WGS sequence"/>
</dbReference>
<dbReference type="InterPro" id="IPR007780">
    <property type="entry name" value="NAD_Glu_DH_bac"/>
</dbReference>
<dbReference type="Pfam" id="PF21073">
    <property type="entry name" value="GDH_HM1"/>
    <property type="match status" value="1"/>
</dbReference>
<proteinExistence type="predicted"/>
<evidence type="ECO:0000259" key="4">
    <source>
        <dbReference type="Pfam" id="PF21076"/>
    </source>
</evidence>